<evidence type="ECO:0000256" key="1">
    <source>
        <dbReference type="SAM" id="Phobius"/>
    </source>
</evidence>
<organism evidence="2 3">
    <name type="scientific">Candidatus Scatenecus faecavium</name>
    <dbReference type="NCBI Taxonomy" id="2840915"/>
    <lineage>
        <taxon>Bacteria</taxon>
        <taxon>Candidatus Scatenecus</taxon>
    </lineage>
</organism>
<comment type="caution">
    <text evidence="2">The sequence shown here is derived from an EMBL/GenBank/DDBJ whole genome shotgun (WGS) entry which is preliminary data.</text>
</comment>
<dbReference type="Proteomes" id="UP000824139">
    <property type="component" value="Unassembled WGS sequence"/>
</dbReference>
<gene>
    <name evidence="2" type="ORF">IAD41_01525</name>
</gene>
<protein>
    <submittedName>
        <fullName evidence="2">DUF3137 domain-containing protein</fullName>
    </submittedName>
</protein>
<dbReference type="AlphaFoldDB" id="A0A9D1FUF3"/>
<evidence type="ECO:0000313" key="2">
    <source>
        <dbReference type="EMBL" id="HIS82272.1"/>
    </source>
</evidence>
<keyword evidence="1" id="KW-0472">Membrane</keyword>
<feature type="transmembrane region" description="Helical" evidence="1">
    <location>
        <begin position="39"/>
        <end position="62"/>
    </location>
</feature>
<reference evidence="2" key="1">
    <citation type="submission" date="2020-10" db="EMBL/GenBank/DDBJ databases">
        <authorList>
            <person name="Gilroy R."/>
        </authorList>
    </citation>
    <scope>NUCLEOTIDE SEQUENCE</scope>
    <source>
        <strain evidence="2">CHK152-2994</strain>
    </source>
</reference>
<name>A0A9D1FUF3_9BACT</name>
<dbReference type="Pfam" id="PF11335">
    <property type="entry name" value="DUF3137"/>
    <property type="match status" value="1"/>
</dbReference>
<evidence type="ECO:0000313" key="3">
    <source>
        <dbReference type="Proteomes" id="UP000824139"/>
    </source>
</evidence>
<keyword evidence="1" id="KW-0812">Transmembrane</keyword>
<feature type="transmembrane region" description="Helical" evidence="1">
    <location>
        <begin position="68"/>
        <end position="88"/>
    </location>
</feature>
<dbReference type="InterPro" id="IPR021484">
    <property type="entry name" value="DUF3137"/>
</dbReference>
<keyword evidence="1" id="KW-1133">Transmembrane helix</keyword>
<sequence length="313" mass="36631">MEFNSIQDFKSNYTHVYHKEVVPLLAPYEKERRKTKRNFNFLTIIVLILFALLGLSFFGILGESFQRTPVLFLFMAPIVICIFCMSWMTKNFENKLKAGIMPKLMKAFGDFVWTSAEVIDKYTLKDTRIFSRFDYKDNDDSFFGTYKGLTININETELYYYTKDSKGRRQKHTEFKGVVVEIDVKKPFKGHTIIRNRGFFNDRAYQEVKLEDPEFSKLYYVDANDQIESRYLLTPSFMERYKHIKTAFGGSSIQGSFKDNKLILAISTYRDLFKLGNLSRPVSDTKQFTALLNEFISILAIVDELKLNRNIGL</sequence>
<proteinExistence type="predicted"/>
<accession>A0A9D1FUF3</accession>
<dbReference type="EMBL" id="DVJO01000035">
    <property type="protein sequence ID" value="HIS82272.1"/>
    <property type="molecule type" value="Genomic_DNA"/>
</dbReference>
<reference evidence="2" key="2">
    <citation type="journal article" date="2021" name="PeerJ">
        <title>Extensive microbial diversity within the chicken gut microbiome revealed by metagenomics and culture.</title>
        <authorList>
            <person name="Gilroy R."/>
            <person name="Ravi A."/>
            <person name="Getino M."/>
            <person name="Pursley I."/>
            <person name="Horton D.L."/>
            <person name="Alikhan N.F."/>
            <person name="Baker D."/>
            <person name="Gharbi K."/>
            <person name="Hall N."/>
            <person name="Watson M."/>
            <person name="Adriaenssens E.M."/>
            <person name="Foster-Nyarko E."/>
            <person name="Jarju S."/>
            <person name="Secka A."/>
            <person name="Antonio M."/>
            <person name="Oren A."/>
            <person name="Chaudhuri R.R."/>
            <person name="La Ragione R."/>
            <person name="Hildebrand F."/>
            <person name="Pallen M.J."/>
        </authorList>
    </citation>
    <scope>NUCLEOTIDE SEQUENCE</scope>
    <source>
        <strain evidence="2">CHK152-2994</strain>
    </source>
</reference>